<keyword evidence="13 17" id="KW-0472">Membrane</keyword>
<dbReference type="InterPro" id="IPR048024">
    <property type="entry name" value="Fxna-like_M28_dom"/>
</dbReference>
<dbReference type="GO" id="GO:0046872">
    <property type="term" value="F:metal ion binding"/>
    <property type="evidence" value="ECO:0007669"/>
    <property type="project" value="UniProtKB-KW"/>
</dbReference>
<keyword evidence="9 15" id="KW-0378">Hydrolase</keyword>
<feature type="transmembrane region" description="Helical" evidence="17">
    <location>
        <begin position="362"/>
        <end position="386"/>
    </location>
</feature>
<dbReference type="InterPro" id="IPR053976">
    <property type="entry name" value="PFF1_TM"/>
</dbReference>
<feature type="domain" description="Vacuolar membrane protease transmembrane" evidence="20">
    <location>
        <begin position="421"/>
        <end position="715"/>
    </location>
</feature>
<keyword evidence="22" id="KW-1185">Reference proteome</keyword>
<feature type="transmembrane region" description="Helical" evidence="17">
    <location>
        <begin position="654"/>
        <end position="680"/>
    </location>
</feature>
<dbReference type="Pfam" id="PF22250">
    <property type="entry name" value="PFF1_C"/>
    <property type="match status" value="1"/>
</dbReference>
<feature type="transmembrane region" description="Helical" evidence="17">
    <location>
        <begin position="422"/>
        <end position="441"/>
    </location>
</feature>
<sequence>MPMSAKLASPFKFAPIPVAVLTLIIYVAVFASVLTYDELADVPKNLRGLDLDRGYDALSKITARPHPYISHANDDVRAYILSRLRRLADRHDYIHLSDDLTSNVTYIAARDHAVYFEGTNVLLKIDGTDSPLASPESAPDGVLFSCHYDSVSSAPGATDDGMGVVTLLEMAEHFAQPDRRPRRTAIFFFNNGEEDQLNGAHAYFEHPWSNLTSTFINLEGAASGGRPVVFRSTSLGAARSLLNSAVKHPHGNILTSEAFSAGLIRSATDYEVYARGVEGAAPGIQGFDFAFYKNRAYYHTPRDSISGMGHGEGRKALWAMMELVRGAGLSLLNDAEPGSDSRGSVYFDILGRAMILFSMDAFYVFNIVFLVIGPLSAIGLIAWVMLASKQHSTPESVSATSDHSKMGKLRLALKSLAGWERFWIALIIGVLADVGLVAGYVHLNPYVIHSHAYAVLTAFLSLSFLALVLPLQALHFLLPPTFVSQKFAVTLSLYSFTWLLLLLSTVAIATRQLSSLYWTTVLYLSAWLALVLELVRAVRRGDPGNEMGSRSDLFSTRAEREARAEGPIAGRRLVRGVRHEVPEHGDEDAEARSPVRAEAAHAEEGAIVETDPTEITPLMHQHRRVSQGGSEYLTLGRPGDVTVVGKPADEYGWWIGQMLVLVPATVLLLFQLEVLLLNALMHTLVDGSSPAMVYELLAVFSVLIFVPLTPFAHKLPQWLNALVAAVFVVLLAATWMATPFTQEWPFRVYFQQSVELSPASGLAVNPSLGARAPSVDVVRADTTLTGLKGYVDKYITPDIPSSWTSDVNCDKKGLRPDLMTCRWATDLLPSPTGNASFPASQWLDVKTTRLNASRALISVRGANTRGCRLYFDRAINFVYVHGQDGAQDAPAPHATMRLQGGYEMPAAGVKEARLWSRTWGKEFVVEVGWDAASDDDEVTTLGGRAACEYAEYASALGPPGSGQIPAFEEVKQFLPLWALPTKLADGLVEVWTRFEL</sequence>
<evidence type="ECO:0000256" key="9">
    <source>
        <dbReference type="ARBA" id="ARBA00022801"/>
    </source>
</evidence>
<evidence type="ECO:0000256" key="11">
    <source>
        <dbReference type="ARBA" id="ARBA00022989"/>
    </source>
</evidence>
<evidence type="ECO:0000256" key="4">
    <source>
        <dbReference type="ARBA" id="ARBA00010918"/>
    </source>
</evidence>
<keyword evidence="6 15" id="KW-0645">Protease</keyword>
<comment type="cofactor">
    <cofactor evidence="1">
        <name>Zn(2+)</name>
        <dbReference type="ChEBI" id="CHEBI:29105"/>
    </cofactor>
</comment>
<dbReference type="STRING" id="1314778.A0A5C3PC51"/>
<protein>
    <recommendedName>
        <fullName evidence="15">Peptide hydrolase</fullName>
        <ecNumber evidence="15">3.4.-.-</ecNumber>
    </recommendedName>
</protein>
<evidence type="ECO:0000256" key="7">
    <source>
        <dbReference type="ARBA" id="ARBA00022692"/>
    </source>
</evidence>
<evidence type="ECO:0000256" key="8">
    <source>
        <dbReference type="ARBA" id="ARBA00022723"/>
    </source>
</evidence>
<evidence type="ECO:0000313" key="22">
    <source>
        <dbReference type="Proteomes" id="UP000308197"/>
    </source>
</evidence>
<gene>
    <name evidence="21" type="ORF">K466DRAFT_551560</name>
</gene>
<name>A0A5C3PC51_9APHY</name>
<evidence type="ECO:0000259" key="20">
    <source>
        <dbReference type="Pfam" id="PF22251"/>
    </source>
</evidence>
<feature type="transmembrane region" description="Helical" evidence="17">
    <location>
        <begin position="487"/>
        <end position="509"/>
    </location>
</feature>
<dbReference type="GO" id="GO:0006508">
    <property type="term" value="P:proteolysis"/>
    <property type="evidence" value="ECO:0007669"/>
    <property type="project" value="UniProtKB-KW"/>
</dbReference>
<dbReference type="EC" id="3.4.-.-" evidence="15"/>
<evidence type="ECO:0000256" key="1">
    <source>
        <dbReference type="ARBA" id="ARBA00001947"/>
    </source>
</evidence>
<keyword evidence="7 17" id="KW-0812">Transmembrane</keyword>
<dbReference type="Gene3D" id="3.40.630.10">
    <property type="entry name" value="Zn peptidases"/>
    <property type="match status" value="1"/>
</dbReference>
<evidence type="ECO:0000256" key="14">
    <source>
        <dbReference type="ARBA" id="ARBA00023180"/>
    </source>
</evidence>
<reference evidence="21 22" key="1">
    <citation type="journal article" date="2019" name="Nat. Ecol. Evol.">
        <title>Megaphylogeny resolves global patterns of mushroom evolution.</title>
        <authorList>
            <person name="Varga T."/>
            <person name="Krizsan K."/>
            <person name="Foldi C."/>
            <person name="Dima B."/>
            <person name="Sanchez-Garcia M."/>
            <person name="Sanchez-Ramirez S."/>
            <person name="Szollosi G.J."/>
            <person name="Szarkandi J.G."/>
            <person name="Papp V."/>
            <person name="Albert L."/>
            <person name="Andreopoulos W."/>
            <person name="Angelini C."/>
            <person name="Antonin V."/>
            <person name="Barry K.W."/>
            <person name="Bougher N.L."/>
            <person name="Buchanan P."/>
            <person name="Buyck B."/>
            <person name="Bense V."/>
            <person name="Catcheside P."/>
            <person name="Chovatia M."/>
            <person name="Cooper J."/>
            <person name="Damon W."/>
            <person name="Desjardin D."/>
            <person name="Finy P."/>
            <person name="Geml J."/>
            <person name="Haridas S."/>
            <person name="Hughes K."/>
            <person name="Justo A."/>
            <person name="Karasinski D."/>
            <person name="Kautmanova I."/>
            <person name="Kiss B."/>
            <person name="Kocsube S."/>
            <person name="Kotiranta H."/>
            <person name="LaButti K.M."/>
            <person name="Lechner B.E."/>
            <person name="Liimatainen K."/>
            <person name="Lipzen A."/>
            <person name="Lukacs Z."/>
            <person name="Mihaltcheva S."/>
            <person name="Morgado L.N."/>
            <person name="Niskanen T."/>
            <person name="Noordeloos M.E."/>
            <person name="Ohm R.A."/>
            <person name="Ortiz-Santana B."/>
            <person name="Ovrebo C."/>
            <person name="Racz N."/>
            <person name="Riley R."/>
            <person name="Savchenko A."/>
            <person name="Shiryaev A."/>
            <person name="Soop K."/>
            <person name="Spirin V."/>
            <person name="Szebenyi C."/>
            <person name="Tomsovsky M."/>
            <person name="Tulloss R.E."/>
            <person name="Uehling J."/>
            <person name="Grigoriev I.V."/>
            <person name="Vagvolgyi C."/>
            <person name="Papp T."/>
            <person name="Martin F.M."/>
            <person name="Miettinen O."/>
            <person name="Hibbett D.S."/>
            <person name="Nagy L.G."/>
        </authorList>
    </citation>
    <scope>NUCLEOTIDE SEQUENCE [LARGE SCALE GENOMIC DNA]</scope>
    <source>
        <strain evidence="21 22">HHB13444</strain>
    </source>
</reference>
<dbReference type="Pfam" id="PF04389">
    <property type="entry name" value="Peptidase_M28"/>
    <property type="match status" value="1"/>
</dbReference>
<dbReference type="FunCoup" id="A0A5C3PC51">
    <property type="interactions" value="28"/>
</dbReference>
<keyword evidence="8 15" id="KW-0479">Metal-binding</keyword>
<feature type="transmembrane region" description="Helical" evidence="17">
    <location>
        <begin position="453"/>
        <end position="475"/>
    </location>
</feature>
<feature type="transmembrane region" description="Helical" evidence="17">
    <location>
        <begin position="718"/>
        <end position="737"/>
    </location>
</feature>
<dbReference type="InterPro" id="IPR007484">
    <property type="entry name" value="Peptidase_M28"/>
</dbReference>
<dbReference type="EMBL" id="ML211233">
    <property type="protein sequence ID" value="TFK85790.1"/>
    <property type="molecule type" value="Genomic_DNA"/>
</dbReference>
<keyword evidence="12" id="KW-0482">Metalloprotease</keyword>
<evidence type="ECO:0000256" key="6">
    <source>
        <dbReference type="ARBA" id="ARBA00022670"/>
    </source>
</evidence>
<dbReference type="Proteomes" id="UP000308197">
    <property type="component" value="Unassembled WGS sequence"/>
</dbReference>
<dbReference type="Pfam" id="PF22251">
    <property type="entry name" value="PFF1_TM"/>
    <property type="match status" value="1"/>
</dbReference>
<evidence type="ECO:0000256" key="17">
    <source>
        <dbReference type="SAM" id="Phobius"/>
    </source>
</evidence>
<feature type="transmembrane region" description="Helical" evidence="17">
    <location>
        <begin position="692"/>
        <end position="712"/>
    </location>
</feature>
<accession>A0A5C3PC51</accession>
<feature type="region of interest" description="Disordered" evidence="16">
    <location>
        <begin position="582"/>
        <end position="603"/>
    </location>
</feature>
<evidence type="ECO:0000256" key="10">
    <source>
        <dbReference type="ARBA" id="ARBA00022833"/>
    </source>
</evidence>
<comment type="function">
    <text evidence="2">May be involved in vacuolar sorting and osmoregulation.</text>
</comment>
<evidence type="ECO:0000313" key="21">
    <source>
        <dbReference type="EMBL" id="TFK85790.1"/>
    </source>
</evidence>
<dbReference type="PANTHER" id="PTHR12147">
    <property type="entry name" value="METALLOPEPTIDASE M28 FAMILY MEMBER"/>
    <property type="match status" value="1"/>
</dbReference>
<evidence type="ECO:0000256" key="2">
    <source>
        <dbReference type="ARBA" id="ARBA00003273"/>
    </source>
</evidence>
<dbReference type="GO" id="GO:0008235">
    <property type="term" value="F:metalloexopeptidase activity"/>
    <property type="evidence" value="ECO:0007669"/>
    <property type="project" value="InterPro"/>
</dbReference>
<feature type="domain" description="Peptidase M28" evidence="18">
    <location>
        <begin position="137"/>
        <end position="307"/>
    </location>
</feature>
<dbReference type="InterPro" id="IPR053975">
    <property type="entry name" value="PFF1_C"/>
</dbReference>
<keyword evidence="14" id="KW-0325">Glycoprotein</keyword>
<proteinExistence type="inferred from homology"/>
<comment type="similarity">
    <text evidence="4 15">Belongs to the peptidase M28 family.</text>
</comment>
<dbReference type="InParanoid" id="A0A5C3PC51"/>
<feature type="transmembrane region" description="Helical" evidence="17">
    <location>
        <begin position="16"/>
        <end position="36"/>
    </location>
</feature>
<dbReference type="GO" id="GO:0005774">
    <property type="term" value="C:vacuolar membrane"/>
    <property type="evidence" value="ECO:0007669"/>
    <property type="project" value="UniProtKB-SubCell"/>
</dbReference>
<dbReference type="InterPro" id="IPR045175">
    <property type="entry name" value="M28_fam"/>
</dbReference>
<evidence type="ECO:0000259" key="19">
    <source>
        <dbReference type="Pfam" id="PF22250"/>
    </source>
</evidence>
<keyword evidence="10 15" id="KW-0862">Zinc</keyword>
<keyword evidence="11 17" id="KW-1133">Transmembrane helix</keyword>
<dbReference type="PANTHER" id="PTHR12147:SF58">
    <property type="entry name" value="VACUOLAR MEMBRANE PROTEASE"/>
    <property type="match status" value="1"/>
</dbReference>
<organism evidence="21 22">
    <name type="scientific">Polyporus arcularius HHB13444</name>
    <dbReference type="NCBI Taxonomy" id="1314778"/>
    <lineage>
        <taxon>Eukaryota</taxon>
        <taxon>Fungi</taxon>
        <taxon>Dikarya</taxon>
        <taxon>Basidiomycota</taxon>
        <taxon>Agaricomycotina</taxon>
        <taxon>Agaricomycetes</taxon>
        <taxon>Polyporales</taxon>
        <taxon>Polyporaceae</taxon>
        <taxon>Polyporus</taxon>
    </lineage>
</organism>
<feature type="domain" description="Vacuolar membrane protease C-terminal" evidence="19">
    <location>
        <begin position="748"/>
        <end position="990"/>
    </location>
</feature>
<comment type="subcellular location">
    <subcellularLocation>
        <location evidence="3">Vacuole membrane</location>
        <topology evidence="3">Multi-pass membrane protein</topology>
    </subcellularLocation>
</comment>
<evidence type="ECO:0000259" key="18">
    <source>
        <dbReference type="Pfam" id="PF04389"/>
    </source>
</evidence>
<evidence type="ECO:0000256" key="3">
    <source>
        <dbReference type="ARBA" id="ARBA00004128"/>
    </source>
</evidence>
<evidence type="ECO:0000256" key="5">
    <source>
        <dbReference type="ARBA" id="ARBA00022554"/>
    </source>
</evidence>
<evidence type="ECO:0000256" key="16">
    <source>
        <dbReference type="SAM" id="MobiDB-lite"/>
    </source>
</evidence>
<keyword evidence="5" id="KW-0926">Vacuole</keyword>
<evidence type="ECO:0000256" key="12">
    <source>
        <dbReference type="ARBA" id="ARBA00023049"/>
    </source>
</evidence>
<evidence type="ECO:0000256" key="15">
    <source>
        <dbReference type="RuleBase" id="RU361240"/>
    </source>
</evidence>
<dbReference type="CDD" id="cd03875">
    <property type="entry name" value="M28_Fxna_like"/>
    <property type="match status" value="1"/>
</dbReference>
<dbReference type="SUPFAM" id="SSF53187">
    <property type="entry name" value="Zn-dependent exopeptidases"/>
    <property type="match status" value="1"/>
</dbReference>
<dbReference type="AlphaFoldDB" id="A0A5C3PC51"/>
<evidence type="ECO:0000256" key="13">
    <source>
        <dbReference type="ARBA" id="ARBA00023136"/>
    </source>
</evidence>